<evidence type="ECO:0000256" key="4">
    <source>
        <dbReference type="ARBA" id="ARBA00023157"/>
    </source>
</evidence>
<evidence type="ECO:0000256" key="6">
    <source>
        <dbReference type="NCBIfam" id="TIGR01068"/>
    </source>
</evidence>
<name>A0A895YFT2_9ACTN</name>
<dbReference type="PROSITE" id="PS00194">
    <property type="entry name" value="THIOREDOXIN_1"/>
    <property type="match status" value="1"/>
</dbReference>
<keyword evidence="5" id="KW-0676">Redox-active center</keyword>
<evidence type="ECO:0000259" key="7">
    <source>
        <dbReference type="PROSITE" id="PS51352"/>
    </source>
</evidence>
<reference evidence="8" key="1">
    <citation type="submission" date="2021-02" db="EMBL/GenBank/DDBJ databases">
        <title>Natrosporangium hydrolyticum gen. nov., sp. nov, a haloalkaliphilic actinobacterium from a soda solonchak soil.</title>
        <authorList>
            <person name="Sorokin D.Y."/>
            <person name="Khijniak T.V."/>
            <person name="Zakharycheva A.P."/>
            <person name="Boueva O.V."/>
            <person name="Ariskina E.V."/>
            <person name="Hahnke R.L."/>
            <person name="Bunk B."/>
            <person name="Sproer C."/>
            <person name="Schumann P."/>
            <person name="Evtushenko L.I."/>
            <person name="Kublanov I.V."/>
        </authorList>
    </citation>
    <scope>NUCLEOTIDE SEQUENCE</scope>
    <source>
        <strain evidence="8">DSM 106523</strain>
    </source>
</reference>
<keyword evidence="9" id="KW-1185">Reference proteome</keyword>
<dbReference type="Gene3D" id="2.30.30.380">
    <property type="entry name" value="Zn-finger domain of Sec23/24"/>
    <property type="match status" value="1"/>
</dbReference>
<evidence type="ECO:0000256" key="1">
    <source>
        <dbReference type="ARBA" id="ARBA00008987"/>
    </source>
</evidence>
<proteinExistence type="inferred from homology"/>
<organism evidence="8 9">
    <name type="scientific">Natronosporangium hydrolyticum</name>
    <dbReference type="NCBI Taxonomy" id="2811111"/>
    <lineage>
        <taxon>Bacteria</taxon>
        <taxon>Bacillati</taxon>
        <taxon>Actinomycetota</taxon>
        <taxon>Actinomycetes</taxon>
        <taxon>Micromonosporales</taxon>
        <taxon>Micromonosporaceae</taxon>
        <taxon>Natronosporangium</taxon>
    </lineage>
</organism>
<dbReference type="InterPro" id="IPR036249">
    <property type="entry name" value="Thioredoxin-like_sf"/>
</dbReference>
<dbReference type="KEGG" id="nhy:JQS43_10565"/>
<dbReference type="PRINTS" id="PR00421">
    <property type="entry name" value="THIOREDOXIN"/>
</dbReference>
<protein>
    <recommendedName>
        <fullName evidence="6">Thioredoxin</fullName>
    </recommendedName>
</protein>
<dbReference type="NCBIfam" id="TIGR01068">
    <property type="entry name" value="thioredoxin"/>
    <property type="match status" value="1"/>
</dbReference>
<keyword evidence="3" id="KW-0249">Electron transport</keyword>
<dbReference type="FunFam" id="3.40.30.10:FF:000001">
    <property type="entry name" value="Thioredoxin"/>
    <property type="match status" value="1"/>
</dbReference>
<dbReference type="GO" id="GO:0015035">
    <property type="term" value="F:protein-disulfide reductase activity"/>
    <property type="evidence" value="ECO:0007669"/>
    <property type="project" value="UniProtKB-UniRule"/>
</dbReference>
<comment type="similarity">
    <text evidence="1">Belongs to the thioredoxin family.</text>
</comment>
<keyword evidence="2" id="KW-0813">Transport</keyword>
<dbReference type="Gene3D" id="3.40.30.10">
    <property type="entry name" value="Glutaredoxin"/>
    <property type="match status" value="1"/>
</dbReference>
<dbReference type="SUPFAM" id="SSF52833">
    <property type="entry name" value="Thioredoxin-like"/>
    <property type="match status" value="1"/>
</dbReference>
<evidence type="ECO:0000256" key="5">
    <source>
        <dbReference type="ARBA" id="ARBA00023284"/>
    </source>
</evidence>
<evidence type="ECO:0000313" key="9">
    <source>
        <dbReference type="Proteomes" id="UP000662857"/>
    </source>
</evidence>
<dbReference type="CDD" id="cd02947">
    <property type="entry name" value="TRX_family"/>
    <property type="match status" value="1"/>
</dbReference>
<evidence type="ECO:0000256" key="3">
    <source>
        <dbReference type="ARBA" id="ARBA00022982"/>
    </source>
</evidence>
<dbReference type="AlphaFoldDB" id="A0A895YFT2"/>
<accession>A0A895YFT2</accession>
<sequence length="150" mass="16034">MANQIVRCPACGSANRVPPHGAGSPSCGKCHTPLPWFAEADDDTFAEVVEQSGVPAIVDFWAAWCGPCRMVSPALERVAQDLSGAVKLVKVDVDTAQQLSQRFAIQAVPTLMIVKDGEVVARRAGAAPADQLRGWVEENLGLARDERSRP</sequence>
<dbReference type="InterPro" id="IPR005746">
    <property type="entry name" value="Thioredoxin"/>
</dbReference>
<dbReference type="PROSITE" id="PS51352">
    <property type="entry name" value="THIOREDOXIN_2"/>
    <property type="match status" value="1"/>
</dbReference>
<evidence type="ECO:0000256" key="2">
    <source>
        <dbReference type="ARBA" id="ARBA00022448"/>
    </source>
</evidence>
<dbReference type="PANTHER" id="PTHR45663">
    <property type="entry name" value="GEO12009P1"/>
    <property type="match status" value="1"/>
</dbReference>
<keyword evidence="4" id="KW-1015">Disulfide bond</keyword>
<dbReference type="EMBL" id="CP070499">
    <property type="protein sequence ID" value="QSB16677.1"/>
    <property type="molecule type" value="Genomic_DNA"/>
</dbReference>
<feature type="domain" description="Thioredoxin" evidence="7">
    <location>
        <begin position="11"/>
        <end position="141"/>
    </location>
</feature>
<dbReference type="Pfam" id="PF00085">
    <property type="entry name" value="Thioredoxin"/>
    <property type="match status" value="1"/>
</dbReference>
<dbReference type="PANTHER" id="PTHR45663:SF11">
    <property type="entry name" value="GEO12009P1"/>
    <property type="match status" value="1"/>
</dbReference>
<dbReference type="InterPro" id="IPR013766">
    <property type="entry name" value="Thioredoxin_domain"/>
</dbReference>
<dbReference type="InterPro" id="IPR017937">
    <property type="entry name" value="Thioredoxin_CS"/>
</dbReference>
<dbReference type="GO" id="GO:0005737">
    <property type="term" value="C:cytoplasm"/>
    <property type="evidence" value="ECO:0007669"/>
    <property type="project" value="TreeGrafter"/>
</dbReference>
<evidence type="ECO:0000313" key="8">
    <source>
        <dbReference type="EMBL" id="QSB16677.1"/>
    </source>
</evidence>
<dbReference type="Proteomes" id="UP000662857">
    <property type="component" value="Chromosome"/>
</dbReference>
<gene>
    <name evidence="8" type="primary">trxA</name>
    <name evidence="8" type="ORF">JQS43_10565</name>
</gene>
<dbReference type="RefSeq" id="WP_239678904.1">
    <property type="nucleotide sequence ID" value="NZ_CP070499.1"/>
</dbReference>